<dbReference type="Gene3D" id="2.30.180.10">
    <property type="entry name" value="FAS1 domain"/>
    <property type="match status" value="1"/>
</dbReference>
<dbReference type="InterPro" id="IPR000782">
    <property type="entry name" value="FAS1_domain"/>
</dbReference>
<dbReference type="SMART" id="SM00554">
    <property type="entry name" value="FAS1"/>
    <property type="match status" value="1"/>
</dbReference>
<organism evidence="2 3">
    <name type="scientific">Chitinophaga lutea</name>
    <dbReference type="NCBI Taxonomy" id="2488634"/>
    <lineage>
        <taxon>Bacteria</taxon>
        <taxon>Pseudomonadati</taxon>
        <taxon>Bacteroidota</taxon>
        <taxon>Chitinophagia</taxon>
        <taxon>Chitinophagales</taxon>
        <taxon>Chitinophagaceae</taxon>
        <taxon>Chitinophaga</taxon>
    </lineage>
</organism>
<protein>
    <submittedName>
        <fullName evidence="2">Fasciclin domain-containing protein</fullName>
    </submittedName>
</protein>
<feature type="domain" description="FAS1" evidence="1">
    <location>
        <begin position="1"/>
        <end position="133"/>
    </location>
</feature>
<dbReference type="InterPro" id="IPR050904">
    <property type="entry name" value="Adhesion/Biosynth-related"/>
</dbReference>
<dbReference type="PANTHER" id="PTHR10900">
    <property type="entry name" value="PERIOSTIN-RELATED"/>
    <property type="match status" value="1"/>
</dbReference>
<keyword evidence="3" id="KW-1185">Reference proteome</keyword>
<comment type="caution">
    <text evidence="2">The sequence shown here is derived from an EMBL/GenBank/DDBJ whole genome shotgun (WGS) entry which is preliminary data.</text>
</comment>
<name>A0A3N4PN74_9BACT</name>
<evidence type="ECO:0000313" key="3">
    <source>
        <dbReference type="Proteomes" id="UP000278351"/>
    </source>
</evidence>
<dbReference type="PANTHER" id="PTHR10900:SF77">
    <property type="entry name" value="FI19380P1"/>
    <property type="match status" value="1"/>
</dbReference>
<dbReference type="FunFam" id="2.30.180.10:FF:000032">
    <property type="entry name" value="Fasciclin domain-containing protein, putative"/>
    <property type="match status" value="1"/>
</dbReference>
<dbReference type="PROSITE" id="PS50213">
    <property type="entry name" value="FAS1"/>
    <property type="match status" value="1"/>
</dbReference>
<sequence length="136" mass="14676">MSNVVEVVVADKNLATMSKSIKAAELDVVLSQKGPFTIFAPTDIAFGKLQSGRMSDLLKTENREKLTELLNHHVVDGVTNFSDLRDNVKLVTTNGRELTVKVDGGRVTINGAALQGRDNIGSNGVVHSLDTVIEMK</sequence>
<dbReference type="InterPro" id="IPR036378">
    <property type="entry name" value="FAS1_dom_sf"/>
</dbReference>
<evidence type="ECO:0000313" key="2">
    <source>
        <dbReference type="EMBL" id="RPE08099.1"/>
    </source>
</evidence>
<dbReference type="GO" id="GO:0005615">
    <property type="term" value="C:extracellular space"/>
    <property type="evidence" value="ECO:0007669"/>
    <property type="project" value="TreeGrafter"/>
</dbReference>
<accession>A0A3N4PN74</accession>
<dbReference type="SUPFAM" id="SSF82153">
    <property type="entry name" value="FAS1 domain"/>
    <property type="match status" value="1"/>
</dbReference>
<dbReference type="EMBL" id="RPDH01000002">
    <property type="protein sequence ID" value="RPE08099.1"/>
    <property type="molecule type" value="Genomic_DNA"/>
</dbReference>
<gene>
    <name evidence="2" type="ORF">EGT74_13605</name>
</gene>
<dbReference type="Proteomes" id="UP000278351">
    <property type="component" value="Unassembled WGS sequence"/>
</dbReference>
<dbReference type="AlphaFoldDB" id="A0A3N4PN74"/>
<evidence type="ECO:0000259" key="1">
    <source>
        <dbReference type="PROSITE" id="PS50213"/>
    </source>
</evidence>
<dbReference type="Pfam" id="PF02469">
    <property type="entry name" value="Fasciclin"/>
    <property type="match status" value="1"/>
</dbReference>
<proteinExistence type="predicted"/>
<reference evidence="2 3" key="1">
    <citation type="submission" date="2018-11" db="EMBL/GenBank/DDBJ databases">
        <title>Chitinophaga lutea sp.nov., isolate from arsenic contaminated soil.</title>
        <authorList>
            <person name="Zong Y."/>
        </authorList>
    </citation>
    <scope>NUCLEOTIDE SEQUENCE [LARGE SCALE GENOMIC DNA]</scope>
    <source>
        <strain evidence="2 3">ZY74</strain>
    </source>
</reference>